<feature type="signal peptide" evidence="11">
    <location>
        <begin position="1"/>
        <end position="18"/>
    </location>
</feature>
<keyword evidence="7 8" id="KW-0998">Cell outer membrane</keyword>
<dbReference type="InterPro" id="IPR008969">
    <property type="entry name" value="CarboxyPept-like_regulatory"/>
</dbReference>
<dbReference type="InterPro" id="IPR036942">
    <property type="entry name" value="Beta-barrel_TonB_sf"/>
</dbReference>
<evidence type="ECO:0000256" key="8">
    <source>
        <dbReference type="PROSITE-ProRule" id="PRU01360"/>
    </source>
</evidence>
<evidence type="ECO:0000256" key="2">
    <source>
        <dbReference type="ARBA" id="ARBA00022448"/>
    </source>
</evidence>
<evidence type="ECO:0000256" key="10">
    <source>
        <dbReference type="SAM" id="MobiDB-lite"/>
    </source>
</evidence>
<feature type="domain" description="TonB-dependent receptor-like beta-barrel" evidence="12">
    <location>
        <begin position="353"/>
        <end position="844"/>
    </location>
</feature>
<dbReference type="Proteomes" id="UP001610063">
    <property type="component" value="Unassembled WGS sequence"/>
</dbReference>
<dbReference type="SUPFAM" id="SSF49464">
    <property type="entry name" value="Carboxypeptidase regulatory domain-like"/>
    <property type="match status" value="1"/>
</dbReference>
<dbReference type="PROSITE" id="PS52016">
    <property type="entry name" value="TONB_DEPENDENT_REC_3"/>
    <property type="match status" value="1"/>
</dbReference>
<proteinExistence type="inferred from homology"/>
<reference evidence="14 15" key="1">
    <citation type="journal article" date="2013" name="Int. J. Syst. Evol. Microbiol.">
        <title>Marinoscillum luteum sp. nov., isolated from marine sediment.</title>
        <authorList>
            <person name="Cha I.T."/>
            <person name="Park S.J."/>
            <person name="Kim S.J."/>
            <person name="Kim J.G."/>
            <person name="Jung M.Y."/>
            <person name="Shin K.S."/>
            <person name="Kwon K.K."/>
            <person name="Yang S.H."/>
            <person name="Seo Y.S."/>
            <person name="Rhee S.K."/>
        </authorList>
    </citation>
    <scope>NUCLEOTIDE SEQUENCE [LARGE SCALE GENOMIC DNA]</scope>
    <source>
        <strain evidence="14 15">KCTC 23939</strain>
    </source>
</reference>
<keyword evidence="6 8" id="KW-0472">Membrane</keyword>
<feature type="region of interest" description="Disordered" evidence="10">
    <location>
        <begin position="507"/>
        <end position="527"/>
    </location>
</feature>
<evidence type="ECO:0000256" key="9">
    <source>
        <dbReference type="RuleBase" id="RU003357"/>
    </source>
</evidence>
<dbReference type="PANTHER" id="PTHR47234">
    <property type="match status" value="1"/>
</dbReference>
<protein>
    <submittedName>
        <fullName evidence="14">TonB-dependent receptor domain-containing protein</fullName>
    </submittedName>
</protein>
<comment type="subcellular location">
    <subcellularLocation>
        <location evidence="1 8">Cell outer membrane</location>
        <topology evidence="1 8">Multi-pass membrane protein</topology>
    </subcellularLocation>
</comment>
<feature type="domain" description="TonB-dependent receptor plug" evidence="13">
    <location>
        <begin position="113"/>
        <end position="234"/>
    </location>
</feature>
<keyword evidence="15" id="KW-1185">Reference proteome</keyword>
<evidence type="ECO:0000256" key="7">
    <source>
        <dbReference type="ARBA" id="ARBA00023237"/>
    </source>
</evidence>
<comment type="caution">
    <text evidence="14">The sequence shown here is derived from an EMBL/GenBank/DDBJ whole genome shotgun (WGS) entry which is preliminary data.</text>
</comment>
<keyword evidence="5 9" id="KW-0798">TonB box</keyword>
<evidence type="ECO:0000259" key="13">
    <source>
        <dbReference type="Pfam" id="PF07715"/>
    </source>
</evidence>
<feature type="chain" id="PRO_5045773772" evidence="11">
    <location>
        <begin position="19"/>
        <end position="882"/>
    </location>
</feature>
<dbReference type="InterPro" id="IPR000531">
    <property type="entry name" value="Beta-barrel_TonB"/>
</dbReference>
<organism evidence="14 15">
    <name type="scientific">Marinoscillum luteum</name>
    <dbReference type="NCBI Taxonomy" id="861051"/>
    <lineage>
        <taxon>Bacteria</taxon>
        <taxon>Pseudomonadati</taxon>
        <taxon>Bacteroidota</taxon>
        <taxon>Cytophagia</taxon>
        <taxon>Cytophagales</taxon>
        <taxon>Reichenbachiellaceae</taxon>
        <taxon>Marinoscillum</taxon>
    </lineage>
</organism>
<keyword evidence="11" id="KW-0732">Signal</keyword>
<dbReference type="PANTHER" id="PTHR47234:SF3">
    <property type="entry name" value="SECRETIN_TONB SHORT N-TERMINAL DOMAIN-CONTAINING PROTEIN"/>
    <property type="match status" value="1"/>
</dbReference>
<accession>A0ABW7NB75</accession>
<dbReference type="RefSeq" id="WP_159582308.1">
    <property type="nucleotide sequence ID" value="NZ_JBIPKE010000018.1"/>
</dbReference>
<keyword evidence="14" id="KW-0675">Receptor</keyword>
<evidence type="ECO:0000256" key="4">
    <source>
        <dbReference type="ARBA" id="ARBA00022692"/>
    </source>
</evidence>
<evidence type="ECO:0000256" key="11">
    <source>
        <dbReference type="SAM" id="SignalP"/>
    </source>
</evidence>
<evidence type="ECO:0000256" key="1">
    <source>
        <dbReference type="ARBA" id="ARBA00004571"/>
    </source>
</evidence>
<name>A0ABW7NB75_9BACT</name>
<dbReference type="InterPro" id="IPR012910">
    <property type="entry name" value="Plug_dom"/>
</dbReference>
<keyword evidence="2 8" id="KW-0813">Transport</keyword>
<gene>
    <name evidence="14" type="ORF">ACHKAR_13995</name>
</gene>
<evidence type="ECO:0000256" key="3">
    <source>
        <dbReference type="ARBA" id="ARBA00022452"/>
    </source>
</evidence>
<dbReference type="InterPro" id="IPR037066">
    <property type="entry name" value="Plug_dom_sf"/>
</dbReference>
<keyword evidence="3 8" id="KW-1134">Transmembrane beta strand</keyword>
<evidence type="ECO:0000313" key="14">
    <source>
        <dbReference type="EMBL" id="MFH6984561.1"/>
    </source>
</evidence>
<evidence type="ECO:0000256" key="5">
    <source>
        <dbReference type="ARBA" id="ARBA00023077"/>
    </source>
</evidence>
<dbReference type="Gene3D" id="2.40.170.20">
    <property type="entry name" value="TonB-dependent receptor, beta-barrel domain"/>
    <property type="match status" value="1"/>
</dbReference>
<dbReference type="EMBL" id="JBIPKE010000018">
    <property type="protein sequence ID" value="MFH6984561.1"/>
    <property type="molecule type" value="Genomic_DNA"/>
</dbReference>
<dbReference type="Pfam" id="PF07715">
    <property type="entry name" value="Plug"/>
    <property type="match status" value="1"/>
</dbReference>
<keyword evidence="4 8" id="KW-0812">Transmembrane</keyword>
<dbReference type="InterPro" id="IPR039426">
    <property type="entry name" value="TonB-dep_rcpt-like"/>
</dbReference>
<evidence type="ECO:0000256" key="6">
    <source>
        <dbReference type="ARBA" id="ARBA00023136"/>
    </source>
</evidence>
<dbReference type="Pfam" id="PF00593">
    <property type="entry name" value="TonB_dep_Rec_b-barrel"/>
    <property type="match status" value="1"/>
</dbReference>
<dbReference type="Pfam" id="PF13715">
    <property type="entry name" value="CarbopepD_reg_2"/>
    <property type="match status" value="1"/>
</dbReference>
<evidence type="ECO:0000313" key="15">
    <source>
        <dbReference type="Proteomes" id="UP001610063"/>
    </source>
</evidence>
<comment type="similarity">
    <text evidence="8 9">Belongs to the TonB-dependent receptor family.</text>
</comment>
<evidence type="ECO:0000259" key="12">
    <source>
        <dbReference type="Pfam" id="PF00593"/>
    </source>
</evidence>
<dbReference type="Gene3D" id="2.170.130.10">
    <property type="entry name" value="TonB-dependent receptor, plug domain"/>
    <property type="match status" value="1"/>
</dbReference>
<sequence>MRKILLLTLAVISYTSWAQVNISGKVTDDSGQEVVGATVLEKGTSNGVITDYEGKFSLQVSSSNAVLTFSFVGFKSQEVAVAGQTNLSVTMREGLELGAVTVVGSRNENRTELSTPVPVDVIDLAEIPSRNGQIEINQILQYAAPSFNSSKQSGSDGADHIDPATLRGLGPDQTLVLINGKRRHQSSLINVFGTRGRGNTGTDLNAIPVASIKRIEILRDGASAQYGSDAIAGVINIVLKDNTGDISGNVTYGAYSTAAKGTFDPGTANADGKNRLYDDDRSFDGNTVRASLNYGLDIGDDGGFVNFTTEFVNKEKVLRPGASFRQGYGEAGIQGFNFMVNASVPVGDKTEFYAFGGRNFRNTDAYAFSRDAESGRNVSSIYPNGFTPRITSIISDASVSTGFKQILPNGWKMDVNNSFGKNDFHYYIKNTVNASLEEASPTDFDAGGHSLAMNVTSATLTKYYDGFLSGTNLAFGMEYRTETFGIFSGEEGSYATYDTLGLAITGPDQQAPEYNDEPRPGGSQGFPGYSPANEVLRSRSNLALYVDTEFNITEQFLLGAAVRYENYSDFGETFNYKLASRLELTDNLALRGSLSSGFRAPSLAQIYYNLRFTNFIGGEALEVLLAPNNSPVTRGFGIEQLKQETAKNASLGVTLGAGNFTATVDGYYITVKDRIVLTDYFDASSLNINVVDAQFFANGLDTKTTGVDMVLNYRAQLGANRLNVALTGNINDISIEKINNGNLDADVFFGPREQYFLKASAPPSKFGLNIGYFTDRFDVSLAFTRFSEITVLDWQIYEDDADYGGYQNKLNASKDVYEAGVVTDLSVSFQVTDGLTLSLGGNNIFNVYPSQQDDWTDSGGYWDSVQMGVGGAYFFGRIGFTF</sequence>
<dbReference type="Gene3D" id="2.60.40.1120">
    <property type="entry name" value="Carboxypeptidase-like, regulatory domain"/>
    <property type="match status" value="1"/>
</dbReference>
<dbReference type="SUPFAM" id="SSF56935">
    <property type="entry name" value="Porins"/>
    <property type="match status" value="1"/>
</dbReference>